<dbReference type="InterPro" id="IPR005561">
    <property type="entry name" value="ANTAR"/>
</dbReference>
<dbReference type="Gene3D" id="1.10.10.10">
    <property type="entry name" value="Winged helix-like DNA-binding domain superfamily/Winged helix DNA-binding domain"/>
    <property type="match status" value="1"/>
</dbReference>
<keyword evidence="3" id="KW-1185">Reference proteome</keyword>
<protein>
    <submittedName>
        <fullName evidence="2">Response regulator with putative antiterminator output domain</fullName>
    </submittedName>
</protein>
<dbReference type="AlphaFoldDB" id="K0UH28"/>
<dbReference type="PROSITE" id="PS50921">
    <property type="entry name" value="ANTAR"/>
    <property type="match status" value="1"/>
</dbReference>
<organism evidence="2 3">
    <name type="scientific">Mycolicibacterium vaccae ATCC 25954</name>
    <dbReference type="NCBI Taxonomy" id="1194972"/>
    <lineage>
        <taxon>Bacteria</taxon>
        <taxon>Bacillati</taxon>
        <taxon>Actinomycetota</taxon>
        <taxon>Actinomycetes</taxon>
        <taxon>Mycobacteriales</taxon>
        <taxon>Mycobacteriaceae</taxon>
        <taxon>Mycolicibacterium</taxon>
    </lineage>
</organism>
<dbReference type="EMBL" id="ALQA01000064">
    <property type="protein sequence ID" value="EJZ06161.1"/>
    <property type="molecule type" value="Genomic_DNA"/>
</dbReference>
<sequence length="68" mass="7561">MSQPGIVALISRSDIDMAKGAPMALHGCDPDEAFGRLVSESQRRNMKVRDVVREMLDRLQQRSKCTGT</sequence>
<feature type="domain" description="ANTAR" evidence="1">
    <location>
        <begin position="1"/>
        <end position="56"/>
    </location>
</feature>
<dbReference type="PATRIC" id="fig|1194972.3.peg.4573"/>
<dbReference type="HOGENOM" id="CLU_2789560_0_0_11"/>
<dbReference type="SMART" id="SM01012">
    <property type="entry name" value="ANTAR"/>
    <property type="match status" value="1"/>
</dbReference>
<name>K0UH28_MYCVA</name>
<dbReference type="Pfam" id="PF03861">
    <property type="entry name" value="ANTAR"/>
    <property type="match status" value="1"/>
</dbReference>
<dbReference type="eggNOG" id="COG2203">
    <property type="taxonomic scope" value="Bacteria"/>
</dbReference>
<proteinExistence type="predicted"/>
<evidence type="ECO:0000313" key="3">
    <source>
        <dbReference type="Proteomes" id="UP000006072"/>
    </source>
</evidence>
<gene>
    <name evidence="2" type="ORF">MVAC_22945</name>
</gene>
<reference evidence="2 3" key="1">
    <citation type="journal article" date="2012" name="J. Bacteriol.">
        <title>Complete Genome Sequence of Mycobacterium vaccae Type Strain ATCC 25954.</title>
        <authorList>
            <person name="Ho Y.S."/>
            <person name="Adroub S.A."/>
            <person name="Abadi M."/>
            <person name="Al Alwan B."/>
            <person name="Alkhateeb R."/>
            <person name="Gao G."/>
            <person name="Ragab A."/>
            <person name="Ali S."/>
            <person name="van Soolingen D."/>
            <person name="Bitter W."/>
            <person name="Pain A."/>
            <person name="Abdallah A.M."/>
        </authorList>
    </citation>
    <scope>NUCLEOTIDE SEQUENCE [LARGE SCALE GENOMIC DNA]</scope>
    <source>
        <strain evidence="2 3">ATCC 25954</strain>
    </source>
</reference>
<dbReference type="InterPro" id="IPR036388">
    <property type="entry name" value="WH-like_DNA-bd_sf"/>
</dbReference>
<comment type="caution">
    <text evidence="2">The sequence shown here is derived from an EMBL/GenBank/DDBJ whole genome shotgun (WGS) entry which is preliminary data.</text>
</comment>
<accession>K0UH28</accession>
<evidence type="ECO:0000259" key="1">
    <source>
        <dbReference type="PROSITE" id="PS50921"/>
    </source>
</evidence>
<dbReference type="GO" id="GO:0003723">
    <property type="term" value="F:RNA binding"/>
    <property type="evidence" value="ECO:0007669"/>
    <property type="project" value="InterPro"/>
</dbReference>
<evidence type="ECO:0000313" key="2">
    <source>
        <dbReference type="EMBL" id="EJZ06161.1"/>
    </source>
</evidence>
<dbReference type="Proteomes" id="UP000006072">
    <property type="component" value="Unassembled WGS sequence"/>
</dbReference>